<dbReference type="PANTHER" id="PTHR33170">
    <property type="entry name" value="DUF4283 DOMAIN-CONTAINING PROTEIN-RELATED"/>
    <property type="match status" value="1"/>
</dbReference>
<feature type="region of interest" description="Disordered" evidence="1">
    <location>
        <begin position="538"/>
        <end position="562"/>
    </location>
</feature>
<evidence type="ECO:0008006" key="4">
    <source>
        <dbReference type="Google" id="ProtNLM"/>
    </source>
</evidence>
<feature type="compositionally biased region" description="Polar residues" evidence="1">
    <location>
        <begin position="1"/>
        <end position="11"/>
    </location>
</feature>
<evidence type="ECO:0000256" key="1">
    <source>
        <dbReference type="SAM" id="MobiDB-lite"/>
    </source>
</evidence>
<reference evidence="2" key="1">
    <citation type="submission" date="2024-10" db="EMBL/GenBank/DDBJ databases">
        <authorList>
            <person name="Ryan C."/>
        </authorList>
    </citation>
    <scope>NUCLEOTIDE SEQUENCE [LARGE SCALE GENOMIC DNA]</scope>
</reference>
<gene>
    <name evidence="2" type="ORF">URODEC1_LOCUS21356</name>
</gene>
<feature type="region of interest" description="Disordered" evidence="1">
    <location>
        <begin position="1"/>
        <end position="47"/>
    </location>
</feature>
<feature type="compositionally biased region" description="Polar residues" evidence="1">
    <location>
        <begin position="540"/>
        <end position="549"/>
    </location>
</feature>
<accession>A0ABC8X7X6</accession>
<proteinExistence type="predicted"/>
<sequence length="562" mass="62805">MMEEGLNQQDDQAGEGYDHGKEKTADSGTGQHQSHTEVPPKIPRQGECNVCGMRNHSTEECRRKQGCEMCGYTNHGTYDCKREPLWNLGPELCAAQVTDQSFFFIDEHIDHRAARDKANTAIITVIRGELTAKQIEQEFKSIINSSRWKWVAKRVADNKFTMKFPTVKMIQDYSKFNLGMRSVDAQIKVEQWSSAMYAKGRLQMGWFKVSGIPIDQRGVRTIAKVGGLVGKTVAIDEGTRFKQEFVRVKIACRDVELVPPCAEGALGLDIYDFYFELEEPDRLDTNKQKQAIPAEDADTQPSPKKMRTEIPDPKVTHSSNPSEASTHKGAPRKVPGSAPAKMNTNKMETSGYKLDWQKTSNEEAMKFSQEDGEIIPAATYEPTNDDNGGDSSEASEGQGEFAAQAYKYLGGKSPNPQDKVWLARCDSNCKLAEEFMAERMGKAYPGGAAKIMDLDGEEKDDNITVLDMENLINPSDKLKEGRENRRWSERVQKITNADPQGCSGRKRALEGLYNAEMSGTIQEGVRMLMACAQKLMAQQPGRSTVNQLPAIQDRAQDDEDRQ</sequence>
<feature type="compositionally biased region" description="Basic and acidic residues" evidence="1">
    <location>
        <begin position="306"/>
        <end position="315"/>
    </location>
</feature>
<organism evidence="2 3">
    <name type="scientific">Urochloa decumbens</name>
    <dbReference type="NCBI Taxonomy" id="240449"/>
    <lineage>
        <taxon>Eukaryota</taxon>
        <taxon>Viridiplantae</taxon>
        <taxon>Streptophyta</taxon>
        <taxon>Embryophyta</taxon>
        <taxon>Tracheophyta</taxon>
        <taxon>Spermatophyta</taxon>
        <taxon>Magnoliopsida</taxon>
        <taxon>Liliopsida</taxon>
        <taxon>Poales</taxon>
        <taxon>Poaceae</taxon>
        <taxon>PACMAD clade</taxon>
        <taxon>Panicoideae</taxon>
        <taxon>Panicodae</taxon>
        <taxon>Paniceae</taxon>
        <taxon>Melinidinae</taxon>
        <taxon>Urochloa</taxon>
    </lineage>
</organism>
<feature type="compositionally biased region" description="Basic and acidic residues" evidence="1">
    <location>
        <begin position="16"/>
        <end position="25"/>
    </location>
</feature>
<keyword evidence="3" id="KW-1185">Reference proteome</keyword>
<dbReference type="EMBL" id="OZ075124">
    <property type="protein sequence ID" value="CAL4921903.1"/>
    <property type="molecule type" value="Genomic_DNA"/>
</dbReference>
<evidence type="ECO:0000313" key="3">
    <source>
        <dbReference type="Proteomes" id="UP001497457"/>
    </source>
</evidence>
<name>A0ABC8X7X6_9POAL</name>
<dbReference type="PANTHER" id="PTHR33170:SF22">
    <property type="entry name" value="OS10G0417100 PROTEIN"/>
    <property type="match status" value="1"/>
</dbReference>
<evidence type="ECO:0000313" key="2">
    <source>
        <dbReference type="EMBL" id="CAL4921903.1"/>
    </source>
</evidence>
<dbReference type="Proteomes" id="UP001497457">
    <property type="component" value="Chromosome 14rd"/>
</dbReference>
<protein>
    <recommendedName>
        <fullName evidence="4">DUF4283 domain-containing protein</fullName>
    </recommendedName>
</protein>
<feature type="region of interest" description="Disordered" evidence="1">
    <location>
        <begin position="284"/>
        <end position="348"/>
    </location>
</feature>
<dbReference type="AlphaFoldDB" id="A0ABC8X7X6"/>